<dbReference type="Pfam" id="PF13401">
    <property type="entry name" value="AAA_22"/>
    <property type="match status" value="1"/>
</dbReference>
<dbReference type="Gene3D" id="1.10.1180.10">
    <property type="entry name" value="B transposition protein, C-terminal domain"/>
    <property type="match status" value="1"/>
</dbReference>
<feature type="domain" description="B transposition protein C-terminal" evidence="1">
    <location>
        <begin position="222"/>
        <end position="301"/>
    </location>
</feature>
<evidence type="ECO:0000259" key="2">
    <source>
        <dbReference type="Pfam" id="PF13401"/>
    </source>
</evidence>
<evidence type="ECO:0000259" key="1">
    <source>
        <dbReference type="Pfam" id="PF09077"/>
    </source>
</evidence>
<evidence type="ECO:0000313" key="3">
    <source>
        <dbReference type="EMBL" id="AHG83477.1"/>
    </source>
</evidence>
<accession>A0ABM5PDD7</accession>
<dbReference type="RefSeq" id="WP_015433125.1">
    <property type="nucleotide sequence ID" value="NZ_CP006955.1"/>
</dbReference>
<dbReference type="SUPFAM" id="SSF52540">
    <property type="entry name" value="P-loop containing nucleoside triphosphate hydrolases"/>
    <property type="match status" value="1"/>
</dbReference>
<dbReference type="PANTHER" id="PTHR35894:SF5">
    <property type="entry name" value="MU-LIKE PROPHAGE FLUMU DNA TRANSPOSITION PROTEIN B"/>
    <property type="match status" value="1"/>
</dbReference>
<dbReference type="Gene3D" id="3.40.50.300">
    <property type="entry name" value="P-loop containing nucleotide triphosphate hydrolases"/>
    <property type="match status" value="1"/>
</dbReference>
<gene>
    <name evidence="3" type="ORF">F543_6130</name>
</gene>
<organism evidence="3 4">
    <name type="scientific">Bibersteinia trehalosi USDA-ARS-USMARC-189</name>
    <dbReference type="NCBI Taxonomy" id="1263831"/>
    <lineage>
        <taxon>Bacteria</taxon>
        <taxon>Pseudomonadati</taxon>
        <taxon>Pseudomonadota</taxon>
        <taxon>Gammaproteobacteria</taxon>
        <taxon>Pasteurellales</taxon>
        <taxon>Pasteurellaceae</taxon>
        <taxon>Bibersteinia</taxon>
    </lineage>
</organism>
<reference evidence="3 4" key="1">
    <citation type="submission" date="2013-12" db="EMBL/GenBank/DDBJ databases">
        <title>Annotation of the Bibersteinia trehalosi USDA-ARS-USMARC-189 complete genome.</title>
        <authorList>
            <person name="Harhay G.P."/>
            <person name="McVey S."/>
            <person name="Clawson M.L."/>
            <person name="Bono J."/>
            <person name="Heaton M.P."/>
            <person name="Chitko-Mckown C.G."/>
            <person name="Harhay D.M."/>
            <person name="Smith T.P.L."/>
        </authorList>
    </citation>
    <scope>NUCLEOTIDE SEQUENCE [LARGE SCALE GENOMIC DNA]</scope>
    <source>
        <strain evidence="3 4">USDA-ARS-USMARC-189</strain>
    </source>
</reference>
<dbReference type="InterPro" id="IPR010982">
    <property type="entry name" value="Lambda_DNA-bd_dom_sf"/>
</dbReference>
<dbReference type="InterPro" id="IPR027417">
    <property type="entry name" value="P-loop_NTPase"/>
</dbReference>
<dbReference type="InterPro" id="IPR052026">
    <property type="entry name" value="ExeA_AAA_ATPase_DNA-bind"/>
</dbReference>
<dbReference type="InterPro" id="IPR049945">
    <property type="entry name" value="AAA_22"/>
</dbReference>
<dbReference type="SUPFAM" id="SSF47413">
    <property type="entry name" value="lambda repressor-like DNA-binding domains"/>
    <property type="match status" value="1"/>
</dbReference>
<dbReference type="EMBL" id="CP006955">
    <property type="protein sequence ID" value="AHG83477.1"/>
    <property type="molecule type" value="Genomic_DNA"/>
</dbReference>
<dbReference type="InterPro" id="IPR009084">
    <property type="entry name" value="B_transpositn_C"/>
</dbReference>
<dbReference type="Pfam" id="PF09077">
    <property type="entry name" value="Phage-MuB_C"/>
    <property type="match status" value="1"/>
</dbReference>
<feature type="domain" description="ORC1/DEAH AAA+ ATPase" evidence="2">
    <location>
        <begin position="92"/>
        <end position="206"/>
    </location>
</feature>
<dbReference type="Proteomes" id="UP000019092">
    <property type="component" value="Chromosome"/>
</dbReference>
<evidence type="ECO:0000313" key="4">
    <source>
        <dbReference type="Proteomes" id="UP000019092"/>
    </source>
</evidence>
<dbReference type="PANTHER" id="PTHR35894">
    <property type="entry name" value="GENERAL SECRETION PATHWAY PROTEIN A-RELATED"/>
    <property type="match status" value="1"/>
</dbReference>
<sequence>MTPIEQIKQILDDGVISQAKLAKEAGINPGALSSYLKGNYAGNSENLEQALSQWLARRETKQQRFVQAPDFIQTATATQIHNAFEFARILGTIATVYGMSGAGKTRAAQEFKRNNQNVWIVTASPSRSTLSEILYEMALEIGLTDAPRRSGMLSRLIMKKLTGTQGLMIIDEADHLPYQALEEIRILQEESGIGFVLIGNDKVYTRMRGATHQAHEFARLWSRISKHVSIQKCKKNDVVAIANAWGLDTNDQEMMSLLSEIGAGGGGLRSLTQTLRLAGIHAKGQDSVITRDLVLAAQAELGGKNG</sequence>
<dbReference type="Gene3D" id="1.10.260.40">
    <property type="entry name" value="lambda repressor-like DNA-binding domains"/>
    <property type="match status" value="1"/>
</dbReference>
<protein>
    <submittedName>
        <fullName evidence="3">Bifunctional N-acetylglucosamine-1-phosphate uridyltransferase/glucosamine-1-phosphate acetyltransferase</fullName>
    </submittedName>
</protein>
<dbReference type="CDD" id="cd00093">
    <property type="entry name" value="HTH_XRE"/>
    <property type="match status" value="1"/>
</dbReference>
<dbReference type="SUPFAM" id="SSF47681">
    <property type="entry name" value="C-terminal domain of B transposition protein"/>
    <property type="match status" value="1"/>
</dbReference>
<name>A0ABM5PDD7_BIBTR</name>
<keyword evidence="4" id="KW-1185">Reference proteome</keyword>
<proteinExistence type="predicted"/>
<dbReference type="InterPro" id="IPR036733">
    <property type="entry name" value="B_transposit_C_sf"/>
</dbReference>
<dbReference type="InterPro" id="IPR001387">
    <property type="entry name" value="Cro/C1-type_HTH"/>
</dbReference>